<comment type="subcellular location">
    <subcellularLocation>
        <location evidence="1">Periplasm</location>
    </subcellularLocation>
</comment>
<keyword evidence="3 5" id="KW-0732">Signal</keyword>
<feature type="domain" description="MucB/RseB C-terminal" evidence="7">
    <location>
        <begin position="248"/>
        <end position="341"/>
    </location>
</feature>
<evidence type="ECO:0000313" key="9">
    <source>
        <dbReference type="Proteomes" id="UP001595555"/>
    </source>
</evidence>
<dbReference type="InterPro" id="IPR005588">
    <property type="entry name" value="MucB_RseB"/>
</dbReference>
<dbReference type="RefSeq" id="WP_378120556.1">
    <property type="nucleotide sequence ID" value="NZ_JBHRTF010000006.1"/>
</dbReference>
<dbReference type="PANTHER" id="PTHR38782">
    <property type="match status" value="1"/>
</dbReference>
<evidence type="ECO:0000259" key="6">
    <source>
        <dbReference type="Pfam" id="PF03888"/>
    </source>
</evidence>
<name>A0ABV7FGR5_9GAMM</name>
<dbReference type="EMBL" id="JBHRTF010000006">
    <property type="protein sequence ID" value="MFC3116851.1"/>
    <property type="molecule type" value="Genomic_DNA"/>
</dbReference>
<dbReference type="Pfam" id="PF03888">
    <property type="entry name" value="MucB_RseB"/>
    <property type="match status" value="1"/>
</dbReference>
<dbReference type="PANTHER" id="PTHR38782:SF1">
    <property type="entry name" value="SIGMA-E FACTOR REGULATORY PROTEIN RSEB"/>
    <property type="match status" value="1"/>
</dbReference>
<proteinExistence type="inferred from homology"/>
<dbReference type="PIRSF" id="PIRSF005427">
    <property type="entry name" value="RseB"/>
    <property type="match status" value="1"/>
</dbReference>
<dbReference type="Gene3D" id="2.50.20.10">
    <property type="entry name" value="Lipoprotein localisation LolA/LolB/LppX"/>
    <property type="match status" value="1"/>
</dbReference>
<dbReference type="Proteomes" id="UP001595555">
    <property type="component" value="Unassembled WGS sequence"/>
</dbReference>
<feature type="chain" id="PRO_5046241031" evidence="5">
    <location>
        <begin position="31"/>
        <end position="344"/>
    </location>
</feature>
<evidence type="ECO:0000313" key="8">
    <source>
        <dbReference type="EMBL" id="MFC3116851.1"/>
    </source>
</evidence>
<evidence type="ECO:0000256" key="3">
    <source>
        <dbReference type="ARBA" id="ARBA00022729"/>
    </source>
</evidence>
<keyword evidence="4" id="KW-0574">Periplasm</keyword>
<protein>
    <submittedName>
        <fullName evidence="8">MucB/RseB C-terminal domain-containing protein</fullName>
    </submittedName>
</protein>
<organism evidence="8 9">
    <name type="scientific">Cellvibrio fontiphilus</name>
    <dbReference type="NCBI Taxonomy" id="1815559"/>
    <lineage>
        <taxon>Bacteria</taxon>
        <taxon>Pseudomonadati</taxon>
        <taxon>Pseudomonadota</taxon>
        <taxon>Gammaproteobacteria</taxon>
        <taxon>Cellvibrionales</taxon>
        <taxon>Cellvibrionaceae</taxon>
        <taxon>Cellvibrio</taxon>
    </lineage>
</organism>
<comment type="caution">
    <text evidence="8">The sequence shown here is derived from an EMBL/GenBank/DDBJ whole genome shotgun (WGS) entry which is preliminary data.</text>
</comment>
<keyword evidence="9" id="KW-1185">Reference proteome</keyword>
<comment type="similarity">
    <text evidence="2">Belongs to the RseB family.</text>
</comment>
<dbReference type="InterPro" id="IPR038484">
    <property type="entry name" value="MucB/RseB_C_sf"/>
</dbReference>
<accession>A0ABV7FGR5</accession>
<dbReference type="Pfam" id="PF17188">
    <property type="entry name" value="MucB_RseB_C"/>
    <property type="match status" value="1"/>
</dbReference>
<reference evidence="9" key="1">
    <citation type="journal article" date="2019" name="Int. J. Syst. Evol. Microbiol.">
        <title>The Global Catalogue of Microorganisms (GCM) 10K type strain sequencing project: providing services to taxonomists for standard genome sequencing and annotation.</title>
        <authorList>
            <consortium name="The Broad Institute Genomics Platform"/>
            <consortium name="The Broad Institute Genome Sequencing Center for Infectious Disease"/>
            <person name="Wu L."/>
            <person name="Ma J."/>
        </authorList>
    </citation>
    <scope>NUCLEOTIDE SEQUENCE [LARGE SCALE GENOMIC DNA]</scope>
    <source>
        <strain evidence="9">KCTC 52237</strain>
    </source>
</reference>
<evidence type="ECO:0000256" key="4">
    <source>
        <dbReference type="ARBA" id="ARBA00022764"/>
    </source>
</evidence>
<gene>
    <name evidence="8" type="ORF">ACFODX_14875</name>
</gene>
<feature type="signal peptide" evidence="5">
    <location>
        <begin position="1"/>
        <end position="30"/>
    </location>
</feature>
<dbReference type="Gene3D" id="3.30.200.100">
    <property type="entry name" value="MucB/RseB, C-terminal domain"/>
    <property type="match status" value="1"/>
</dbReference>
<dbReference type="InterPro" id="IPR033434">
    <property type="entry name" value="MucB/RseB_N"/>
</dbReference>
<evidence type="ECO:0000256" key="1">
    <source>
        <dbReference type="ARBA" id="ARBA00004418"/>
    </source>
</evidence>
<sequence length="344" mass="37657">MLIPASLHKTLQFGTASAIILLLSSSFAAAQSDGAFSSAPASAQSTVVAPTAAEIQSPEVASLLRKMATIPPTLNYQGSFTYQHKDNPALQSFRIIHWVEDGVEHERLQYLNGPEREVIRTGKTLGCESLGDQLLQGKISQLGVNLTRLDQLYRFEIRGPERVAGREATALLALPLDPFRHSSLLTIDNETGLVLKSWLVDESARPLERYQFIDLDLSPKIENLREPKARLHRAAIPQLADCNPSANKQPERWSLQWVPPGFAFVGQRQVKSQIDMLMYTDGLTTFSVFIEEATGAVPEGVAQRGATLAVMDALTSGDKNYRITVVGEIPVVTAQKIAQNISGI</sequence>
<feature type="domain" description="MucB/RseB N-terminal" evidence="6">
    <location>
        <begin position="60"/>
        <end position="225"/>
    </location>
</feature>
<dbReference type="CDD" id="cd16327">
    <property type="entry name" value="RseB"/>
    <property type="match status" value="1"/>
</dbReference>
<evidence type="ECO:0000256" key="5">
    <source>
        <dbReference type="SAM" id="SignalP"/>
    </source>
</evidence>
<evidence type="ECO:0000256" key="2">
    <source>
        <dbReference type="ARBA" id="ARBA00008150"/>
    </source>
</evidence>
<dbReference type="InterPro" id="IPR033436">
    <property type="entry name" value="MucB/RseB_C"/>
</dbReference>
<evidence type="ECO:0000259" key="7">
    <source>
        <dbReference type="Pfam" id="PF17188"/>
    </source>
</evidence>